<dbReference type="AlphaFoldDB" id="A0A0C2YHP6"/>
<keyword evidence="3" id="KW-1185">Reference proteome</keyword>
<gene>
    <name evidence="2" type="ORF">M413DRAFT_28392</name>
</gene>
<evidence type="ECO:0000313" key="2">
    <source>
        <dbReference type="EMBL" id="KIM40582.1"/>
    </source>
</evidence>
<reference evidence="3" key="2">
    <citation type="submission" date="2015-01" db="EMBL/GenBank/DDBJ databases">
        <title>Evolutionary Origins and Diversification of the Mycorrhizal Mutualists.</title>
        <authorList>
            <consortium name="DOE Joint Genome Institute"/>
            <consortium name="Mycorrhizal Genomics Consortium"/>
            <person name="Kohler A."/>
            <person name="Kuo A."/>
            <person name="Nagy L.G."/>
            <person name="Floudas D."/>
            <person name="Copeland A."/>
            <person name="Barry K.W."/>
            <person name="Cichocki N."/>
            <person name="Veneault-Fourrey C."/>
            <person name="LaButti K."/>
            <person name="Lindquist E.A."/>
            <person name="Lipzen A."/>
            <person name="Lundell T."/>
            <person name="Morin E."/>
            <person name="Murat C."/>
            <person name="Riley R."/>
            <person name="Ohm R."/>
            <person name="Sun H."/>
            <person name="Tunlid A."/>
            <person name="Henrissat B."/>
            <person name="Grigoriev I.V."/>
            <person name="Hibbett D.S."/>
            <person name="Martin F."/>
        </authorList>
    </citation>
    <scope>NUCLEOTIDE SEQUENCE [LARGE SCALE GENOMIC DNA]</scope>
    <source>
        <strain evidence="3">h7</strain>
    </source>
</reference>
<dbReference type="HOGENOM" id="CLU_2061773_0_0_1"/>
<name>A0A0C2YHP6_HEBCY</name>
<organism evidence="2 3">
    <name type="scientific">Hebeloma cylindrosporum</name>
    <dbReference type="NCBI Taxonomy" id="76867"/>
    <lineage>
        <taxon>Eukaryota</taxon>
        <taxon>Fungi</taxon>
        <taxon>Dikarya</taxon>
        <taxon>Basidiomycota</taxon>
        <taxon>Agaricomycotina</taxon>
        <taxon>Agaricomycetes</taxon>
        <taxon>Agaricomycetidae</taxon>
        <taxon>Agaricales</taxon>
        <taxon>Agaricineae</taxon>
        <taxon>Hymenogastraceae</taxon>
        <taxon>Hebeloma</taxon>
    </lineage>
</organism>
<reference evidence="2 3" key="1">
    <citation type="submission" date="2014-04" db="EMBL/GenBank/DDBJ databases">
        <authorList>
            <consortium name="DOE Joint Genome Institute"/>
            <person name="Kuo A."/>
            <person name="Gay G."/>
            <person name="Dore J."/>
            <person name="Kohler A."/>
            <person name="Nagy L.G."/>
            <person name="Floudas D."/>
            <person name="Copeland A."/>
            <person name="Barry K.W."/>
            <person name="Cichocki N."/>
            <person name="Veneault-Fourrey C."/>
            <person name="LaButti K."/>
            <person name="Lindquist E.A."/>
            <person name="Lipzen A."/>
            <person name="Lundell T."/>
            <person name="Morin E."/>
            <person name="Murat C."/>
            <person name="Sun H."/>
            <person name="Tunlid A."/>
            <person name="Henrissat B."/>
            <person name="Grigoriev I.V."/>
            <person name="Hibbett D.S."/>
            <person name="Martin F."/>
            <person name="Nordberg H.P."/>
            <person name="Cantor M.N."/>
            <person name="Hua S.X."/>
        </authorList>
    </citation>
    <scope>NUCLEOTIDE SEQUENCE [LARGE SCALE GENOMIC DNA]</scope>
    <source>
        <strain evidence="3">h7</strain>
    </source>
</reference>
<dbReference type="EMBL" id="KN831782">
    <property type="protein sequence ID" value="KIM40582.1"/>
    <property type="molecule type" value="Genomic_DNA"/>
</dbReference>
<feature type="region of interest" description="Disordered" evidence="1">
    <location>
        <begin position="1"/>
        <end position="60"/>
    </location>
</feature>
<dbReference type="Proteomes" id="UP000053424">
    <property type="component" value="Unassembled WGS sequence"/>
</dbReference>
<proteinExistence type="predicted"/>
<evidence type="ECO:0000313" key="3">
    <source>
        <dbReference type="Proteomes" id="UP000053424"/>
    </source>
</evidence>
<evidence type="ECO:0000256" key="1">
    <source>
        <dbReference type="SAM" id="MobiDB-lite"/>
    </source>
</evidence>
<feature type="compositionally biased region" description="Acidic residues" evidence="1">
    <location>
        <begin position="42"/>
        <end position="60"/>
    </location>
</feature>
<protein>
    <submittedName>
        <fullName evidence="2">Uncharacterized protein</fullName>
    </submittedName>
</protein>
<accession>A0A0C2YHP6</accession>
<sequence length="119" mass="13629">MDLQDLFNSRDIEGNESDPPYVNSETEIETNSDIEINNSPDSDGDEGFASDEQMDDEEISDLEDCDTDQAQKVRMDEKPTVNLRLPYVRGSERLYNSWTLYPSDSMNFLMRSDESILST</sequence>